<evidence type="ECO:0000313" key="3">
    <source>
        <dbReference type="Proteomes" id="UP000823775"/>
    </source>
</evidence>
<gene>
    <name evidence="2" type="ORF">HAX54_011446</name>
</gene>
<feature type="region of interest" description="Disordered" evidence="1">
    <location>
        <begin position="1"/>
        <end position="27"/>
    </location>
</feature>
<dbReference type="EMBL" id="JACEIK010001651">
    <property type="protein sequence ID" value="MCD7471138.1"/>
    <property type="molecule type" value="Genomic_DNA"/>
</dbReference>
<reference evidence="2 3" key="1">
    <citation type="journal article" date="2021" name="BMC Genomics">
        <title>Datura genome reveals duplications of psychoactive alkaloid biosynthetic genes and high mutation rate following tissue culture.</title>
        <authorList>
            <person name="Rajewski A."/>
            <person name="Carter-House D."/>
            <person name="Stajich J."/>
            <person name="Litt A."/>
        </authorList>
    </citation>
    <scope>NUCLEOTIDE SEQUENCE [LARGE SCALE GENOMIC DNA]</scope>
    <source>
        <strain evidence="2">AR-01</strain>
    </source>
</reference>
<proteinExistence type="predicted"/>
<sequence length="62" mass="7108">NPKSPLLMKSHEPSPKLQKTKLQSGAMRKPSNFREIALHKLGKMSGAPYQRCLILKKFDEHH</sequence>
<comment type="caution">
    <text evidence="2">The sequence shown here is derived from an EMBL/GenBank/DDBJ whole genome shotgun (WGS) entry which is preliminary data.</text>
</comment>
<accession>A0ABS8TJX3</accession>
<organism evidence="2 3">
    <name type="scientific">Datura stramonium</name>
    <name type="common">Jimsonweed</name>
    <name type="synonym">Common thornapple</name>
    <dbReference type="NCBI Taxonomy" id="4076"/>
    <lineage>
        <taxon>Eukaryota</taxon>
        <taxon>Viridiplantae</taxon>
        <taxon>Streptophyta</taxon>
        <taxon>Embryophyta</taxon>
        <taxon>Tracheophyta</taxon>
        <taxon>Spermatophyta</taxon>
        <taxon>Magnoliopsida</taxon>
        <taxon>eudicotyledons</taxon>
        <taxon>Gunneridae</taxon>
        <taxon>Pentapetalae</taxon>
        <taxon>asterids</taxon>
        <taxon>lamiids</taxon>
        <taxon>Solanales</taxon>
        <taxon>Solanaceae</taxon>
        <taxon>Solanoideae</taxon>
        <taxon>Datureae</taxon>
        <taxon>Datura</taxon>
    </lineage>
</organism>
<evidence type="ECO:0000313" key="2">
    <source>
        <dbReference type="EMBL" id="MCD7471138.1"/>
    </source>
</evidence>
<protein>
    <submittedName>
        <fullName evidence="2">Uncharacterized protein</fullName>
    </submittedName>
</protein>
<name>A0ABS8TJX3_DATST</name>
<feature type="non-terminal residue" evidence="2">
    <location>
        <position position="1"/>
    </location>
</feature>
<feature type="non-terminal residue" evidence="2">
    <location>
        <position position="62"/>
    </location>
</feature>
<dbReference type="Proteomes" id="UP000823775">
    <property type="component" value="Unassembled WGS sequence"/>
</dbReference>
<evidence type="ECO:0000256" key="1">
    <source>
        <dbReference type="SAM" id="MobiDB-lite"/>
    </source>
</evidence>
<keyword evidence="3" id="KW-1185">Reference proteome</keyword>